<evidence type="ECO:0000259" key="5">
    <source>
        <dbReference type="SMART" id="SM00829"/>
    </source>
</evidence>
<dbReference type="PANTHER" id="PTHR43401:SF2">
    <property type="entry name" value="L-THREONINE 3-DEHYDROGENASE"/>
    <property type="match status" value="1"/>
</dbReference>
<dbReference type="RefSeq" id="WP_204290779.1">
    <property type="nucleotide sequence ID" value="NZ_BAAAGZ010000009.1"/>
</dbReference>
<sequence length="349" mass="36399">MQAHPADEESMRALMLTGDRHSEVRPVPRPVPAHDEVLVRVTVSAVCGSDLPHYRKSAQELGHRLHTVPGHEAVGVIARAAASGDGPAEGTRVIVYQHSGCGDCTFCLSGEPMFCADRRTLGNHRSGADGEYLTAPATGVLPVPADVSDAMAALIACNFGTAYSAFRKSRVAVGDRVAVFGLGPVGCCVVALAAAAGAEVFAVDPIEGRRDLAKTLGAGTVIDPIAQDPVAAVAAVTEGRGPEVIFECSANPAAQTQVMKLARPHGTVVLLGANNSMEIDPGVDVIRKELRVIGSWVFTQPEFPAVLRAARSLPALQHLITDPFPAQRAPEALAAADAGHIGKVLIDWS</sequence>
<dbReference type="EMBL" id="BOPA01000014">
    <property type="protein sequence ID" value="GIJ15268.1"/>
    <property type="molecule type" value="Genomic_DNA"/>
</dbReference>
<dbReference type="InterPro" id="IPR013149">
    <property type="entry name" value="ADH-like_C"/>
</dbReference>
<reference evidence="6 7" key="1">
    <citation type="submission" date="2021-01" db="EMBL/GenBank/DDBJ databases">
        <title>Whole genome shotgun sequence of Verrucosispora gifhornensis NBRC 16317.</title>
        <authorList>
            <person name="Komaki H."/>
            <person name="Tamura T."/>
        </authorList>
    </citation>
    <scope>NUCLEOTIDE SEQUENCE [LARGE SCALE GENOMIC DNA]</scope>
    <source>
        <strain evidence="6 7">NBRC 16317</strain>
    </source>
</reference>
<evidence type="ECO:0000256" key="3">
    <source>
        <dbReference type="ARBA" id="ARBA00022833"/>
    </source>
</evidence>
<dbReference type="SUPFAM" id="SSF50129">
    <property type="entry name" value="GroES-like"/>
    <property type="match status" value="1"/>
</dbReference>
<dbReference type="InterPro" id="IPR036291">
    <property type="entry name" value="NAD(P)-bd_dom_sf"/>
</dbReference>
<protein>
    <submittedName>
        <fullName evidence="6">Alcohol dehydrogenase</fullName>
    </submittedName>
</protein>
<evidence type="ECO:0000256" key="2">
    <source>
        <dbReference type="ARBA" id="ARBA00022723"/>
    </source>
</evidence>
<gene>
    <name evidence="6" type="ORF">Vgi01_19520</name>
</gene>
<dbReference type="Pfam" id="PF00107">
    <property type="entry name" value="ADH_zinc_N"/>
    <property type="match status" value="1"/>
</dbReference>
<dbReference type="PANTHER" id="PTHR43401">
    <property type="entry name" value="L-THREONINE 3-DEHYDROGENASE"/>
    <property type="match status" value="1"/>
</dbReference>
<comment type="cofactor">
    <cofactor evidence="1">
        <name>Zn(2+)</name>
        <dbReference type="ChEBI" id="CHEBI:29105"/>
    </cofactor>
</comment>
<name>A0ABQ4IBH2_9ACTN</name>
<dbReference type="Pfam" id="PF08240">
    <property type="entry name" value="ADH_N"/>
    <property type="match status" value="1"/>
</dbReference>
<dbReference type="InterPro" id="IPR020843">
    <property type="entry name" value="ER"/>
</dbReference>
<evidence type="ECO:0000313" key="7">
    <source>
        <dbReference type="Proteomes" id="UP000647860"/>
    </source>
</evidence>
<dbReference type="InterPro" id="IPR050129">
    <property type="entry name" value="Zn_alcohol_dh"/>
</dbReference>
<keyword evidence="4" id="KW-0560">Oxidoreductase</keyword>
<organism evidence="6 7">
    <name type="scientific">Micromonospora gifhornensis</name>
    <dbReference type="NCBI Taxonomy" id="84594"/>
    <lineage>
        <taxon>Bacteria</taxon>
        <taxon>Bacillati</taxon>
        <taxon>Actinomycetota</taxon>
        <taxon>Actinomycetes</taxon>
        <taxon>Micromonosporales</taxon>
        <taxon>Micromonosporaceae</taxon>
        <taxon>Micromonospora</taxon>
    </lineage>
</organism>
<comment type="caution">
    <text evidence="6">The sequence shown here is derived from an EMBL/GenBank/DDBJ whole genome shotgun (WGS) entry which is preliminary data.</text>
</comment>
<evidence type="ECO:0000256" key="4">
    <source>
        <dbReference type="ARBA" id="ARBA00023002"/>
    </source>
</evidence>
<dbReference type="InterPro" id="IPR013154">
    <property type="entry name" value="ADH-like_N"/>
</dbReference>
<proteinExistence type="predicted"/>
<accession>A0ABQ4IBH2</accession>
<evidence type="ECO:0000313" key="6">
    <source>
        <dbReference type="EMBL" id="GIJ15268.1"/>
    </source>
</evidence>
<dbReference type="InterPro" id="IPR011032">
    <property type="entry name" value="GroES-like_sf"/>
</dbReference>
<dbReference type="Proteomes" id="UP000647860">
    <property type="component" value="Unassembled WGS sequence"/>
</dbReference>
<dbReference type="Gene3D" id="3.90.180.10">
    <property type="entry name" value="Medium-chain alcohol dehydrogenases, catalytic domain"/>
    <property type="match status" value="1"/>
</dbReference>
<keyword evidence="7" id="KW-1185">Reference proteome</keyword>
<evidence type="ECO:0000256" key="1">
    <source>
        <dbReference type="ARBA" id="ARBA00001947"/>
    </source>
</evidence>
<dbReference type="SUPFAM" id="SSF51735">
    <property type="entry name" value="NAD(P)-binding Rossmann-fold domains"/>
    <property type="match status" value="1"/>
</dbReference>
<dbReference type="SMART" id="SM00829">
    <property type="entry name" value="PKS_ER"/>
    <property type="match status" value="1"/>
</dbReference>
<feature type="domain" description="Enoyl reductase (ER)" evidence="5">
    <location>
        <begin position="18"/>
        <end position="346"/>
    </location>
</feature>
<keyword evidence="3" id="KW-0862">Zinc</keyword>
<keyword evidence="2" id="KW-0479">Metal-binding</keyword>